<reference evidence="1" key="1">
    <citation type="submission" date="2022-12" db="EMBL/GenBank/DDBJ databases">
        <title>Genome Sequence of Lasiodiplodia mahajangana.</title>
        <authorList>
            <person name="Buettner E."/>
        </authorList>
    </citation>
    <scope>NUCLEOTIDE SEQUENCE</scope>
    <source>
        <strain evidence="1">VT137</strain>
    </source>
</reference>
<dbReference type="Proteomes" id="UP001153332">
    <property type="component" value="Unassembled WGS sequence"/>
</dbReference>
<organism evidence="1 2">
    <name type="scientific">Lasiodiplodia mahajangana</name>
    <dbReference type="NCBI Taxonomy" id="1108764"/>
    <lineage>
        <taxon>Eukaryota</taxon>
        <taxon>Fungi</taxon>
        <taxon>Dikarya</taxon>
        <taxon>Ascomycota</taxon>
        <taxon>Pezizomycotina</taxon>
        <taxon>Dothideomycetes</taxon>
        <taxon>Dothideomycetes incertae sedis</taxon>
        <taxon>Botryosphaeriales</taxon>
        <taxon>Botryosphaeriaceae</taxon>
        <taxon>Lasiodiplodia</taxon>
    </lineage>
</organism>
<protein>
    <submittedName>
        <fullName evidence="1">Uncharacterized protein</fullName>
    </submittedName>
</protein>
<comment type="caution">
    <text evidence="1">The sequence shown here is derived from an EMBL/GenBank/DDBJ whole genome shotgun (WGS) entry which is preliminary data.</text>
</comment>
<keyword evidence="2" id="KW-1185">Reference proteome</keyword>
<name>A0ACC2JWQ8_9PEZI</name>
<accession>A0ACC2JWQ8</accession>
<evidence type="ECO:0000313" key="2">
    <source>
        <dbReference type="Proteomes" id="UP001153332"/>
    </source>
</evidence>
<dbReference type="EMBL" id="JAPUUL010000202">
    <property type="protein sequence ID" value="KAJ8131947.1"/>
    <property type="molecule type" value="Genomic_DNA"/>
</dbReference>
<proteinExistence type="predicted"/>
<gene>
    <name evidence="1" type="ORF">O1611_g1678</name>
</gene>
<evidence type="ECO:0000313" key="1">
    <source>
        <dbReference type="EMBL" id="KAJ8131947.1"/>
    </source>
</evidence>
<sequence length="153" mass="17241">MAMRRIDSFPDAKEAALSFILNGTLNKVVWDDCQFIWDSRDSLIGNASNEEVAIFGAKGKVLTPENKLFQFHLRHCLDLTPQPKYRLNAVMQETPGGPTNERDFGQLDLSAEDDRSFFESRVLGLTEQAKAQGLDQTMRSFLSMAVTNGHHKH</sequence>